<dbReference type="AlphaFoldDB" id="A0A1I7K771"/>
<evidence type="ECO:0000256" key="2">
    <source>
        <dbReference type="SAM" id="SignalP"/>
    </source>
</evidence>
<dbReference type="Gene3D" id="3.40.190.10">
    <property type="entry name" value="Periplasmic binding protein-like II"/>
    <property type="match status" value="1"/>
</dbReference>
<dbReference type="OrthoDB" id="8678477at2"/>
<dbReference type="PIRSF" id="PIRSF017082">
    <property type="entry name" value="YflP"/>
    <property type="match status" value="1"/>
</dbReference>
<keyword evidence="4" id="KW-1185">Reference proteome</keyword>
<dbReference type="PANTHER" id="PTHR42928:SF5">
    <property type="entry name" value="BLR1237 PROTEIN"/>
    <property type="match status" value="1"/>
</dbReference>
<keyword evidence="2" id="KW-0732">Signal</keyword>
<name>A0A1I7K771_9BURK</name>
<dbReference type="STRING" id="1035707.SAMN05216552_101546"/>
<keyword evidence="3" id="KW-0675">Receptor</keyword>
<organism evidence="3 4">
    <name type="scientific">Pseudoduganella namucuonensis</name>
    <dbReference type="NCBI Taxonomy" id="1035707"/>
    <lineage>
        <taxon>Bacteria</taxon>
        <taxon>Pseudomonadati</taxon>
        <taxon>Pseudomonadota</taxon>
        <taxon>Betaproteobacteria</taxon>
        <taxon>Burkholderiales</taxon>
        <taxon>Oxalobacteraceae</taxon>
        <taxon>Telluria group</taxon>
        <taxon>Pseudoduganella</taxon>
    </lineage>
</organism>
<evidence type="ECO:0000313" key="4">
    <source>
        <dbReference type="Proteomes" id="UP000199391"/>
    </source>
</evidence>
<evidence type="ECO:0000313" key="3">
    <source>
        <dbReference type="EMBL" id="SFU93212.1"/>
    </source>
</evidence>
<reference evidence="4" key="1">
    <citation type="submission" date="2016-10" db="EMBL/GenBank/DDBJ databases">
        <authorList>
            <person name="Varghese N."/>
            <person name="Submissions S."/>
        </authorList>
    </citation>
    <scope>NUCLEOTIDE SEQUENCE [LARGE SCALE GENOMIC DNA]</scope>
    <source>
        <strain evidence="4">CGMCC 1.11014</strain>
    </source>
</reference>
<dbReference type="EMBL" id="FPBO01000015">
    <property type="protein sequence ID" value="SFU93212.1"/>
    <property type="molecule type" value="Genomic_DNA"/>
</dbReference>
<dbReference type="Proteomes" id="UP000199391">
    <property type="component" value="Unassembled WGS sequence"/>
</dbReference>
<evidence type="ECO:0000256" key="1">
    <source>
        <dbReference type="ARBA" id="ARBA00006987"/>
    </source>
</evidence>
<protein>
    <submittedName>
        <fullName evidence="3">Tripartite-type tricarboxylate transporter, receptor component TctC</fullName>
    </submittedName>
</protein>
<accession>A0A1I7K771</accession>
<dbReference type="Pfam" id="PF03401">
    <property type="entry name" value="TctC"/>
    <property type="match status" value="1"/>
</dbReference>
<dbReference type="InterPro" id="IPR042100">
    <property type="entry name" value="Bug_dom1"/>
</dbReference>
<gene>
    <name evidence="3" type="ORF">SAMN05216552_101546</name>
</gene>
<dbReference type="InterPro" id="IPR005064">
    <property type="entry name" value="BUG"/>
</dbReference>
<feature type="chain" id="PRO_5011717269" evidence="2">
    <location>
        <begin position="27"/>
        <end position="325"/>
    </location>
</feature>
<dbReference type="PANTHER" id="PTHR42928">
    <property type="entry name" value="TRICARBOXYLATE-BINDING PROTEIN"/>
    <property type="match status" value="1"/>
</dbReference>
<proteinExistence type="inferred from homology"/>
<feature type="signal peptide" evidence="2">
    <location>
        <begin position="1"/>
        <end position="26"/>
    </location>
</feature>
<comment type="similarity">
    <text evidence="1">Belongs to the UPF0065 (bug) family.</text>
</comment>
<sequence length="325" mass="33982">MIPHKMKRLHYALAAFSLAASMSASAQDYPSKLIKIIVPFGAGGVADLTVRLVAQKMAESMKQPIIVENRPGAGGIVAADSVAKATPDGYTLLLISNGTAVSANLFKKLPYDTLKDFAPISTLGYFDLAVLVNKKLPVKTVAELIAYAKASPGKLSIGSINRGSTQNLAVELFTSMADIDALIVPYKGTPEVLTATTTGEINAAVEILGPALPQIKSGNFNAIAVTSSKRFVGLPNVPTVAESGLPNYQATSWNGLAAPARTPQPVIDRLNKEINAAVSSPELKARLLELGIVAQGGTPDGTRNLLAGDIAKWGAVIAKAKIDKQ</sequence>
<dbReference type="Gene3D" id="3.40.190.150">
    <property type="entry name" value="Bordetella uptake gene, domain 1"/>
    <property type="match status" value="1"/>
</dbReference>
<dbReference type="CDD" id="cd13578">
    <property type="entry name" value="PBP2_Bug27"/>
    <property type="match status" value="1"/>
</dbReference>
<dbReference type="SUPFAM" id="SSF53850">
    <property type="entry name" value="Periplasmic binding protein-like II"/>
    <property type="match status" value="1"/>
</dbReference>